<keyword evidence="4" id="KW-0539">Nucleus</keyword>
<dbReference type="KEGG" id="eus:EUTSA_v10023637mg"/>
<name>V4KGY2_EUTSA</name>
<dbReference type="Gramene" id="ESQ29087">
    <property type="protein sequence ID" value="ESQ29087"/>
    <property type="gene ID" value="EUTSA_v10023637mg"/>
</dbReference>
<dbReference type="Pfam" id="PF00010">
    <property type="entry name" value="HLH"/>
    <property type="match status" value="1"/>
</dbReference>
<comment type="subcellular location">
    <subcellularLocation>
        <location evidence="1">Nucleus</location>
    </subcellularLocation>
</comment>
<evidence type="ECO:0000256" key="5">
    <source>
        <dbReference type="SAM" id="MobiDB-lite"/>
    </source>
</evidence>
<accession>V4KGY2</accession>
<dbReference type="GO" id="GO:0000981">
    <property type="term" value="F:DNA-binding transcription factor activity, RNA polymerase II-specific"/>
    <property type="evidence" value="ECO:0007669"/>
    <property type="project" value="TreeGrafter"/>
</dbReference>
<protein>
    <recommendedName>
        <fullName evidence="6">BHLH domain-containing protein</fullName>
    </recommendedName>
</protein>
<dbReference type="GO" id="GO:0046983">
    <property type="term" value="F:protein dimerization activity"/>
    <property type="evidence" value="ECO:0007669"/>
    <property type="project" value="InterPro"/>
</dbReference>
<dbReference type="InterPro" id="IPR011598">
    <property type="entry name" value="bHLH_dom"/>
</dbReference>
<feature type="region of interest" description="Disordered" evidence="5">
    <location>
        <begin position="57"/>
        <end position="92"/>
    </location>
</feature>
<evidence type="ECO:0000313" key="7">
    <source>
        <dbReference type="EMBL" id="ESQ29087.1"/>
    </source>
</evidence>
<dbReference type="GO" id="GO:0000977">
    <property type="term" value="F:RNA polymerase II transcription regulatory region sequence-specific DNA binding"/>
    <property type="evidence" value="ECO:0007669"/>
    <property type="project" value="TreeGrafter"/>
</dbReference>
<dbReference type="OMA" id="MKHRAIE"/>
<dbReference type="EMBL" id="KI517881">
    <property type="protein sequence ID" value="ESQ29087.1"/>
    <property type="molecule type" value="Genomic_DNA"/>
</dbReference>
<evidence type="ECO:0000256" key="2">
    <source>
        <dbReference type="ARBA" id="ARBA00023015"/>
    </source>
</evidence>
<dbReference type="GO" id="GO:0090575">
    <property type="term" value="C:RNA polymerase II transcription regulator complex"/>
    <property type="evidence" value="ECO:0007669"/>
    <property type="project" value="TreeGrafter"/>
</dbReference>
<keyword evidence="2" id="KW-0805">Transcription regulation</keyword>
<feature type="compositionally biased region" description="Basic and acidic residues" evidence="5">
    <location>
        <begin position="71"/>
        <end position="92"/>
    </location>
</feature>
<dbReference type="InterPro" id="IPR036638">
    <property type="entry name" value="HLH_DNA-bd_sf"/>
</dbReference>
<dbReference type="eggNOG" id="ENOG502S1BU">
    <property type="taxonomic scope" value="Eukaryota"/>
</dbReference>
<keyword evidence="3" id="KW-0804">Transcription</keyword>
<dbReference type="Proteomes" id="UP000030689">
    <property type="component" value="Unassembled WGS sequence"/>
</dbReference>
<evidence type="ECO:0000256" key="4">
    <source>
        <dbReference type="ARBA" id="ARBA00023242"/>
    </source>
</evidence>
<sequence>MSKKVTNQTLRLSSYQENMDFVPSMFMPDSTDEDGLLFSDSFVLSPIMSYQNYDDCNPITDKNGGSNKKRSLCEDNKGNDDREVKKMKHRDTERQRRIEVSSLFKSLRSLLPFQYIQGKRATADHVCQAVNYIKDLEKRIKELNEKRNRIQKSVRGTVTIHPYTEECTSSSLSTSSLSTSSSRCSCIDDKHMTVVIIPCLVGVEIIISCCLGRKKSCLSSVLQILTQEVRLSVVSCLSTRVQQRFMHTIVSQVDDGIKINISELKDKILNM</sequence>
<feature type="domain" description="BHLH" evidence="6">
    <location>
        <begin position="84"/>
        <end position="136"/>
    </location>
</feature>
<dbReference type="PANTHER" id="PTHR13935:SF111">
    <property type="entry name" value="TRANSCRIPTION FACTOR BHLH125"/>
    <property type="match status" value="1"/>
</dbReference>
<dbReference type="CDD" id="cd18914">
    <property type="entry name" value="bHLH_AtORG2_like"/>
    <property type="match status" value="1"/>
</dbReference>
<proteinExistence type="predicted"/>
<evidence type="ECO:0000313" key="8">
    <source>
        <dbReference type="Proteomes" id="UP000030689"/>
    </source>
</evidence>
<reference evidence="7 8" key="1">
    <citation type="journal article" date="2013" name="Front. Plant Sci.">
        <title>The Reference Genome of the Halophytic Plant Eutrema salsugineum.</title>
        <authorList>
            <person name="Yang R."/>
            <person name="Jarvis D.E."/>
            <person name="Chen H."/>
            <person name="Beilstein M.A."/>
            <person name="Grimwood J."/>
            <person name="Jenkins J."/>
            <person name="Shu S."/>
            <person name="Prochnik S."/>
            <person name="Xin M."/>
            <person name="Ma C."/>
            <person name="Schmutz J."/>
            <person name="Wing R.A."/>
            <person name="Mitchell-Olds T."/>
            <person name="Schumaker K.S."/>
            <person name="Wang X."/>
        </authorList>
    </citation>
    <scope>NUCLEOTIDE SEQUENCE [LARGE SCALE GENOMIC DNA]</scope>
</reference>
<dbReference type="PROSITE" id="PS50888">
    <property type="entry name" value="BHLH"/>
    <property type="match status" value="1"/>
</dbReference>
<evidence type="ECO:0000256" key="1">
    <source>
        <dbReference type="ARBA" id="ARBA00004123"/>
    </source>
</evidence>
<evidence type="ECO:0000256" key="3">
    <source>
        <dbReference type="ARBA" id="ARBA00023163"/>
    </source>
</evidence>
<dbReference type="InterPro" id="IPR015660">
    <property type="entry name" value="MASH1/Ascl1a-like"/>
</dbReference>
<organism evidence="7 8">
    <name type="scientific">Eutrema salsugineum</name>
    <name type="common">Saltwater cress</name>
    <name type="synonym">Sisymbrium salsugineum</name>
    <dbReference type="NCBI Taxonomy" id="72664"/>
    <lineage>
        <taxon>Eukaryota</taxon>
        <taxon>Viridiplantae</taxon>
        <taxon>Streptophyta</taxon>
        <taxon>Embryophyta</taxon>
        <taxon>Tracheophyta</taxon>
        <taxon>Spermatophyta</taxon>
        <taxon>Magnoliopsida</taxon>
        <taxon>eudicotyledons</taxon>
        <taxon>Gunneridae</taxon>
        <taxon>Pentapetalae</taxon>
        <taxon>rosids</taxon>
        <taxon>malvids</taxon>
        <taxon>Brassicales</taxon>
        <taxon>Brassicaceae</taxon>
        <taxon>Eutremeae</taxon>
        <taxon>Eutrema</taxon>
    </lineage>
</organism>
<evidence type="ECO:0000259" key="6">
    <source>
        <dbReference type="PROSITE" id="PS50888"/>
    </source>
</evidence>
<dbReference type="Gene3D" id="4.10.280.10">
    <property type="entry name" value="Helix-loop-helix DNA-binding domain"/>
    <property type="match status" value="1"/>
</dbReference>
<dbReference type="PANTHER" id="PTHR13935">
    <property type="entry name" value="ACHAETE-SCUTE TRANSCRIPTION FACTOR-RELATED"/>
    <property type="match status" value="1"/>
</dbReference>
<dbReference type="AlphaFoldDB" id="V4KGY2"/>
<dbReference type="OrthoDB" id="1935281at2759"/>
<gene>
    <name evidence="7" type="ORF">EUTSA_v10023637mg</name>
</gene>
<keyword evidence="8" id="KW-1185">Reference proteome</keyword>
<dbReference type="SUPFAM" id="SSF47459">
    <property type="entry name" value="HLH, helix-loop-helix DNA-binding domain"/>
    <property type="match status" value="1"/>
</dbReference>
<dbReference type="STRING" id="72664.V4KGY2"/>